<evidence type="ECO:0000313" key="2">
    <source>
        <dbReference type="EMBL" id="AGB39534.1"/>
    </source>
</evidence>
<feature type="transmembrane region" description="Helical" evidence="1">
    <location>
        <begin position="20"/>
        <end position="39"/>
    </location>
</feature>
<sequence length="86" mass="8814">MTNSTAGLSGLFETRFSTGATVIAALALVLGVAFGVMGYQEMSLPLAGDLSIITGTVGLFFGLFFALVAFVAAVYMDPGFGDDQGH</sequence>
<keyword evidence="1" id="KW-0812">Transmembrane</keyword>
<dbReference type="GeneID" id="14402759"/>
<reference evidence="2 3" key="1">
    <citation type="submission" date="2012-11" db="EMBL/GenBank/DDBJ databases">
        <title>FINISHED of Natronococcus occultus SP4, DSM 3396.</title>
        <authorList>
            <consortium name="DOE Joint Genome Institute"/>
            <person name="Eisen J."/>
            <person name="Huntemann M."/>
            <person name="Wei C.-L."/>
            <person name="Han J."/>
            <person name="Detter J.C."/>
            <person name="Han C."/>
            <person name="Tapia R."/>
            <person name="Chen A."/>
            <person name="Kyrpides N."/>
            <person name="Mavromatis K."/>
            <person name="Markowitz V."/>
            <person name="Szeto E."/>
            <person name="Ivanova N."/>
            <person name="Mikhailova N."/>
            <person name="Ovchinnikova G."/>
            <person name="Pagani I."/>
            <person name="Pati A."/>
            <person name="Goodwin L."/>
            <person name="Nordberg H.P."/>
            <person name="Cantor M.N."/>
            <person name="Hua S.X."/>
            <person name="Woyke T."/>
            <person name="Eisen J."/>
            <person name="Klenk H.-P."/>
            <person name="Klenk H.-P."/>
        </authorList>
    </citation>
    <scope>NUCLEOTIDE SEQUENCE [LARGE SCALE GENOMIC DNA]</scope>
    <source>
        <strain evidence="2 3">SP4</strain>
    </source>
</reference>
<feature type="transmembrane region" description="Helical" evidence="1">
    <location>
        <begin position="51"/>
        <end position="76"/>
    </location>
</feature>
<dbReference type="HOGENOM" id="CLU_191154_0_0_2"/>
<name>L0K585_9EURY</name>
<organism evidence="2 3">
    <name type="scientific">Natronococcus occultus SP4</name>
    <dbReference type="NCBI Taxonomy" id="694430"/>
    <lineage>
        <taxon>Archaea</taxon>
        <taxon>Methanobacteriati</taxon>
        <taxon>Methanobacteriota</taxon>
        <taxon>Stenosarchaea group</taxon>
        <taxon>Halobacteria</taxon>
        <taxon>Halobacteriales</taxon>
        <taxon>Natrialbaceae</taxon>
        <taxon>Natronococcus</taxon>
    </lineage>
</organism>
<keyword evidence="1" id="KW-0472">Membrane</keyword>
<dbReference type="eggNOG" id="arCOG10740">
    <property type="taxonomic scope" value="Archaea"/>
</dbReference>
<accession>L0K585</accession>
<evidence type="ECO:0000313" key="3">
    <source>
        <dbReference type="Proteomes" id="UP000010878"/>
    </source>
</evidence>
<dbReference type="KEGG" id="nou:Natoc_3829"/>
<proteinExistence type="predicted"/>
<protein>
    <submittedName>
        <fullName evidence="2">Uncharacterized protein</fullName>
    </submittedName>
</protein>
<evidence type="ECO:0000256" key="1">
    <source>
        <dbReference type="SAM" id="Phobius"/>
    </source>
</evidence>
<keyword evidence="1" id="KW-1133">Transmembrane helix</keyword>
<dbReference type="Proteomes" id="UP000010878">
    <property type="component" value="Chromosome"/>
</dbReference>
<dbReference type="RefSeq" id="WP_015322968.1">
    <property type="nucleotide sequence ID" value="NC_019974.1"/>
</dbReference>
<dbReference type="AlphaFoldDB" id="L0K585"/>
<dbReference type="EMBL" id="CP003929">
    <property type="protein sequence ID" value="AGB39534.1"/>
    <property type="molecule type" value="Genomic_DNA"/>
</dbReference>
<gene>
    <name evidence="2" type="ORF">Natoc_3829</name>
</gene>
<keyword evidence="3" id="KW-1185">Reference proteome</keyword>